<reference evidence="2 3" key="1">
    <citation type="journal article" date="2010" name="ISME J.">
        <title>Fine-scale evolution: genomic, phenotypic and ecological differentiation in two coexisting Salinibacter ruber strains.</title>
        <authorList>
            <person name="Pena A."/>
            <person name="Teeling H."/>
            <person name="Huerta-Cepas J."/>
            <person name="Santos F."/>
            <person name="Yarza P."/>
            <person name="Brito-Echeverria J."/>
            <person name="Lucio M."/>
            <person name="Schmitt-Kopplin P."/>
            <person name="Meseguer I."/>
            <person name="Schenowitz C."/>
            <person name="Dossat C."/>
            <person name="Barbe V."/>
            <person name="Dopazo J."/>
            <person name="Rossello-Mora R."/>
            <person name="Schuler M."/>
            <person name="Glockner F.O."/>
            <person name="Amann R."/>
            <person name="Gabaldon T."/>
            <person name="Anton J."/>
        </authorList>
    </citation>
    <scope>NUCLEOTIDE SEQUENCE [LARGE SCALE GENOMIC DNA]</scope>
    <source>
        <strain evidence="2 3">M8</strain>
    </source>
</reference>
<dbReference type="EMBL" id="FP565814">
    <property type="protein sequence ID" value="CBH23715.1"/>
    <property type="molecule type" value="Genomic_DNA"/>
</dbReference>
<dbReference type="GO" id="GO:0004803">
    <property type="term" value="F:transposase activity"/>
    <property type="evidence" value="ECO:0007669"/>
    <property type="project" value="InterPro"/>
</dbReference>
<name>D5H6R0_SALRM</name>
<dbReference type="Pfam" id="PF01609">
    <property type="entry name" value="DDE_Tnp_1"/>
    <property type="match status" value="1"/>
</dbReference>
<dbReference type="GO" id="GO:0006313">
    <property type="term" value="P:DNA transposition"/>
    <property type="evidence" value="ECO:0007669"/>
    <property type="project" value="InterPro"/>
</dbReference>
<dbReference type="Gene3D" id="3.90.350.10">
    <property type="entry name" value="Transposase Inhibitor Protein From Tn5, Chain A, domain 1"/>
    <property type="match status" value="1"/>
</dbReference>
<evidence type="ECO:0000259" key="1">
    <source>
        <dbReference type="Pfam" id="PF01609"/>
    </source>
</evidence>
<reference evidence="3" key="2">
    <citation type="submission" date="2010-04" db="EMBL/GenBank/DDBJ databases">
        <title>Genome sequence of Salinibacter ruber M8.</title>
        <authorList>
            <consortium name="Genoscope"/>
        </authorList>
    </citation>
    <scope>NUCLEOTIDE SEQUENCE [LARGE SCALE GENOMIC DNA]</scope>
    <source>
        <strain evidence="3">M8</strain>
    </source>
</reference>
<dbReference type="KEGG" id="srm:SRM_00794"/>
<dbReference type="InterPro" id="IPR012337">
    <property type="entry name" value="RNaseH-like_sf"/>
</dbReference>
<gene>
    <name evidence="2" type="ordered locus">SRM_00794</name>
</gene>
<dbReference type="Proteomes" id="UP000000933">
    <property type="component" value="Chromosome"/>
</dbReference>
<protein>
    <submittedName>
        <fullName evidence="2">Predicted transposase</fullName>
    </submittedName>
</protein>
<evidence type="ECO:0000313" key="3">
    <source>
        <dbReference type="Proteomes" id="UP000000933"/>
    </source>
</evidence>
<dbReference type="InterPro" id="IPR002559">
    <property type="entry name" value="Transposase_11"/>
</dbReference>
<dbReference type="AlphaFoldDB" id="D5H6R0"/>
<feature type="domain" description="Transposase IS4-like" evidence="1">
    <location>
        <begin position="26"/>
        <end position="75"/>
    </location>
</feature>
<proteinExistence type="predicted"/>
<organism evidence="2 3">
    <name type="scientific">Salinibacter ruber (strain M8)</name>
    <dbReference type="NCBI Taxonomy" id="761659"/>
    <lineage>
        <taxon>Bacteria</taxon>
        <taxon>Pseudomonadati</taxon>
        <taxon>Rhodothermota</taxon>
        <taxon>Rhodothermia</taxon>
        <taxon>Rhodothermales</taxon>
        <taxon>Salinibacteraceae</taxon>
        <taxon>Salinibacter</taxon>
    </lineage>
</organism>
<dbReference type="SUPFAM" id="SSF53098">
    <property type="entry name" value="Ribonuclease H-like"/>
    <property type="match status" value="1"/>
</dbReference>
<evidence type="ECO:0000313" key="2">
    <source>
        <dbReference type="EMBL" id="CBH23715.1"/>
    </source>
</evidence>
<dbReference type="GO" id="GO:0003677">
    <property type="term" value="F:DNA binding"/>
    <property type="evidence" value="ECO:0007669"/>
    <property type="project" value="InterPro"/>
</dbReference>
<accession>D5H6R0</accession>
<sequence>MECQVTTQRLEEDSFLILAGHEVDLDSMLDFYRKRWEIETLFAALKSRGFGLEDTHMTEPDRIRKLLGMLALTYSWTRIIGLDRKAKEGAPRECANGYPEKSLFLLWVGSAPRADNQLVPDERRAAPVHSGASRSSIIFVV</sequence>
<dbReference type="HOGENOM" id="CLU_1823963_0_0_10"/>